<feature type="region of interest" description="Disordered" evidence="1">
    <location>
        <begin position="305"/>
        <end position="522"/>
    </location>
</feature>
<feature type="region of interest" description="Disordered" evidence="1">
    <location>
        <begin position="253"/>
        <end position="287"/>
    </location>
</feature>
<dbReference type="AlphaFoldDB" id="D8LNZ6"/>
<protein>
    <submittedName>
        <fullName evidence="2">Uncharacterized protein</fullName>
    </submittedName>
</protein>
<dbReference type="Proteomes" id="UP000002630">
    <property type="component" value="Linkage Group LG02"/>
</dbReference>
<name>D8LNZ6_ECTSI</name>
<reference evidence="2 3" key="1">
    <citation type="journal article" date="2010" name="Nature">
        <title>The Ectocarpus genome and the independent evolution of multicellularity in brown algae.</title>
        <authorList>
            <person name="Cock J.M."/>
            <person name="Sterck L."/>
            <person name="Rouze P."/>
            <person name="Scornet D."/>
            <person name="Allen A.E."/>
            <person name="Amoutzias G."/>
            <person name="Anthouard V."/>
            <person name="Artiguenave F."/>
            <person name="Aury J.M."/>
            <person name="Badger J.H."/>
            <person name="Beszteri B."/>
            <person name="Billiau K."/>
            <person name="Bonnet E."/>
            <person name="Bothwell J.H."/>
            <person name="Bowler C."/>
            <person name="Boyen C."/>
            <person name="Brownlee C."/>
            <person name="Carrano C.J."/>
            <person name="Charrier B."/>
            <person name="Cho G.Y."/>
            <person name="Coelho S.M."/>
            <person name="Collen J."/>
            <person name="Corre E."/>
            <person name="Da Silva C."/>
            <person name="Delage L."/>
            <person name="Delaroque N."/>
            <person name="Dittami S.M."/>
            <person name="Doulbeau S."/>
            <person name="Elias M."/>
            <person name="Farnham G."/>
            <person name="Gachon C.M."/>
            <person name="Gschloessl B."/>
            <person name="Heesch S."/>
            <person name="Jabbari K."/>
            <person name="Jubin C."/>
            <person name="Kawai H."/>
            <person name="Kimura K."/>
            <person name="Kloareg B."/>
            <person name="Kupper F.C."/>
            <person name="Lang D."/>
            <person name="Le Bail A."/>
            <person name="Leblanc C."/>
            <person name="Lerouge P."/>
            <person name="Lohr M."/>
            <person name="Lopez P.J."/>
            <person name="Martens C."/>
            <person name="Maumus F."/>
            <person name="Michel G."/>
            <person name="Miranda-Saavedra D."/>
            <person name="Morales J."/>
            <person name="Moreau H."/>
            <person name="Motomura T."/>
            <person name="Nagasato C."/>
            <person name="Napoli C.A."/>
            <person name="Nelson D.R."/>
            <person name="Nyvall-Collen P."/>
            <person name="Peters A.F."/>
            <person name="Pommier C."/>
            <person name="Potin P."/>
            <person name="Poulain J."/>
            <person name="Quesneville H."/>
            <person name="Read B."/>
            <person name="Rensing S.A."/>
            <person name="Ritter A."/>
            <person name="Rousvoal S."/>
            <person name="Samanta M."/>
            <person name="Samson G."/>
            <person name="Schroeder D.C."/>
            <person name="Segurens B."/>
            <person name="Strittmatter M."/>
            <person name="Tonon T."/>
            <person name="Tregear J.W."/>
            <person name="Valentin K."/>
            <person name="von Dassow P."/>
            <person name="Yamagishi T."/>
            <person name="Van de Peer Y."/>
            <person name="Wincker P."/>
        </authorList>
    </citation>
    <scope>NUCLEOTIDE SEQUENCE [LARGE SCALE GENOMIC DNA]</scope>
    <source>
        <strain evidence="3">Ec32 / CCAP1310/4</strain>
    </source>
</reference>
<feature type="compositionally biased region" description="Basic and acidic residues" evidence="1">
    <location>
        <begin position="305"/>
        <end position="321"/>
    </location>
</feature>
<feature type="compositionally biased region" description="Gly residues" evidence="1">
    <location>
        <begin position="613"/>
        <end position="623"/>
    </location>
</feature>
<feature type="region of interest" description="Disordered" evidence="1">
    <location>
        <begin position="561"/>
        <end position="627"/>
    </location>
</feature>
<feature type="compositionally biased region" description="Gly residues" evidence="1">
    <location>
        <begin position="66"/>
        <end position="81"/>
    </location>
</feature>
<feature type="compositionally biased region" description="Basic and acidic residues" evidence="1">
    <location>
        <begin position="565"/>
        <end position="590"/>
    </location>
</feature>
<feature type="region of interest" description="Disordered" evidence="1">
    <location>
        <begin position="189"/>
        <end position="235"/>
    </location>
</feature>
<feature type="compositionally biased region" description="Basic and acidic residues" evidence="1">
    <location>
        <begin position="823"/>
        <end position="833"/>
    </location>
</feature>
<dbReference type="InParanoid" id="D8LNZ6"/>
<evidence type="ECO:0000313" key="3">
    <source>
        <dbReference type="Proteomes" id="UP000002630"/>
    </source>
</evidence>
<feature type="compositionally biased region" description="Low complexity" evidence="1">
    <location>
        <begin position="904"/>
        <end position="913"/>
    </location>
</feature>
<feature type="compositionally biased region" description="Low complexity" evidence="1">
    <location>
        <begin position="323"/>
        <end position="350"/>
    </location>
</feature>
<feature type="region of interest" description="Disordered" evidence="1">
    <location>
        <begin position="53"/>
        <end position="89"/>
    </location>
</feature>
<feature type="compositionally biased region" description="Low complexity" evidence="1">
    <location>
        <begin position="429"/>
        <end position="444"/>
    </location>
</feature>
<dbReference type="EMBL" id="FN648726">
    <property type="protein sequence ID" value="CBN79869.1"/>
    <property type="molecule type" value="Genomic_DNA"/>
</dbReference>
<dbReference type="EMBL" id="FN649727">
    <property type="protein sequence ID" value="CBN79869.1"/>
    <property type="molecule type" value="Genomic_DNA"/>
</dbReference>
<keyword evidence="3" id="KW-1185">Reference proteome</keyword>
<proteinExistence type="predicted"/>
<feature type="compositionally biased region" description="Basic and acidic residues" evidence="1">
    <location>
        <begin position="253"/>
        <end position="285"/>
    </location>
</feature>
<sequence>MTLRAALPAEGGLDDEELDTLREVEERLESNKVELEYKDRKIDSIQQEVNAWAERRRMRRRDPTASGGGAAGKEGGQGKGPEVGEAQMIEELESGVSDLKGAKGIIRVLFSSLVASRRGLKQKTGAAKGFQEELDKQKRALEDTQELRQTELRSYDRKLTSLTADYERKINGLINHTGMSGLLHAAIERSEGGDGGPAAADTPPGDGTTGSAVSERRSSGLESSGRHGGGVGDTTQDAMAKVLHERWLSERKKARSLESRLKESEVRIGDLEEVRKHERKALADKEQDEEWLSYELRAYRARYSQLRDERDRLKVELDRVRRSASGTGVSSSGGHAAAATATATTTTSSGLNANSGSHHARHPPPSAAQFLRSHSGSGLAPPPPPVVTGSSSPTQSKPPSPPPRPTSGRGVPTRDSYHGPGSIGGGSRGSSPSRRQQEAAAAAATGGVGLSPDASARTSVGERAPGDRGQHAGRMSPSSGGGGDRDVMSPDNPASDVGSEYDDVDSVDEHESEGGGDVNFAGVTSDLQAIREGRMPESMQLVARVNAEAGGKVSVFDRLASTTTESRRQKVNDRDQLHENLRRKAKQDAFRKKKDFKVVPGHLPGANGLPTGTTGGPGGGGSSSGHVSVADAIASLEGGRSATYPASSESSRLLSNYLRDGTGNAAPTTGRWSIEEGGGGGGGQGGSGVASHSNSGGGGGSSSRGGIDGSSGSAATGPKELSVFERLQAPANHAKLSGGTHKKYVKVGGPTTVASRSFMQQHAEAAAAAAAVETSRASSNSGSPPRAMSATSGSQAGSDEKDRSVNSDEALGVVDEEALGLGGRRDREKKQLGTRDSGATAHAAGQRGSYTGASGSGGGGNNAAIGGAAGAGDNSVFNRLPYSYTESERKRRQPEAAPAPPAIPASSNPSTSSVELENGGGRSDERGGR</sequence>
<evidence type="ECO:0000256" key="1">
    <source>
        <dbReference type="SAM" id="MobiDB-lite"/>
    </source>
</evidence>
<organism evidence="2 3">
    <name type="scientific">Ectocarpus siliculosus</name>
    <name type="common">Brown alga</name>
    <name type="synonym">Conferva siliculosa</name>
    <dbReference type="NCBI Taxonomy" id="2880"/>
    <lineage>
        <taxon>Eukaryota</taxon>
        <taxon>Sar</taxon>
        <taxon>Stramenopiles</taxon>
        <taxon>Ochrophyta</taxon>
        <taxon>PX clade</taxon>
        <taxon>Phaeophyceae</taxon>
        <taxon>Ectocarpales</taxon>
        <taxon>Ectocarpaceae</taxon>
        <taxon>Ectocarpus</taxon>
    </lineage>
</organism>
<evidence type="ECO:0000313" key="2">
    <source>
        <dbReference type="EMBL" id="CBN79869.1"/>
    </source>
</evidence>
<feature type="compositionally biased region" description="Pro residues" evidence="1">
    <location>
        <begin position="396"/>
        <end position="405"/>
    </location>
</feature>
<gene>
    <name evidence="2" type="ORF">Esi_0516_0009</name>
</gene>
<dbReference type="OMA" id="TCHRITP"/>
<feature type="compositionally biased region" description="Gly residues" evidence="1">
    <location>
        <begin position="695"/>
        <end position="709"/>
    </location>
</feature>
<feature type="compositionally biased region" description="Gly residues" evidence="1">
    <location>
        <begin position="676"/>
        <end position="688"/>
    </location>
</feature>
<feature type="compositionally biased region" description="Low complexity" evidence="1">
    <location>
        <begin position="197"/>
        <end position="210"/>
    </location>
</feature>
<accession>D8LNZ6</accession>
<feature type="region of interest" description="Disordered" evidence="1">
    <location>
        <begin position="658"/>
        <end position="929"/>
    </location>
</feature>
<feature type="compositionally biased region" description="Polar residues" evidence="1">
    <location>
        <begin position="775"/>
        <end position="797"/>
    </location>
</feature>